<reference evidence="2 3" key="1">
    <citation type="journal article" date="2024" name="J Genomics">
        <title>Draft genome sequencing and assembly of Favolaschia claudopus CIRM-BRFM 2984 isolated from oak limbs.</title>
        <authorList>
            <person name="Navarro D."/>
            <person name="Drula E."/>
            <person name="Chaduli D."/>
            <person name="Cazenave R."/>
            <person name="Ahrendt S."/>
            <person name="Wang J."/>
            <person name="Lipzen A."/>
            <person name="Daum C."/>
            <person name="Barry K."/>
            <person name="Grigoriev I.V."/>
            <person name="Favel A."/>
            <person name="Rosso M.N."/>
            <person name="Martin F."/>
        </authorList>
    </citation>
    <scope>NUCLEOTIDE SEQUENCE [LARGE SCALE GENOMIC DNA]</scope>
    <source>
        <strain evidence="2 3">CIRM-BRFM 2984</strain>
    </source>
</reference>
<dbReference type="EMBL" id="JAWWNJ010000185">
    <property type="protein sequence ID" value="KAK6974306.1"/>
    <property type="molecule type" value="Genomic_DNA"/>
</dbReference>
<evidence type="ECO:0000313" key="3">
    <source>
        <dbReference type="Proteomes" id="UP001362999"/>
    </source>
</evidence>
<proteinExistence type="predicted"/>
<evidence type="ECO:0000313" key="2">
    <source>
        <dbReference type="EMBL" id="KAK6974306.1"/>
    </source>
</evidence>
<dbReference type="AlphaFoldDB" id="A0AAV9Z7G0"/>
<protein>
    <submittedName>
        <fullName evidence="2">Uncharacterized protein</fullName>
    </submittedName>
</protein>
<comment type="caution">
    <text evidence="2">The sequence shown here is derived from an EMBL/GenBank/DDBJ whole genome shotgun (WGS) entry which is preliminary data.</text>
</comment>
<name>A0AAV9Z7G0_9AGAR</name>
<accession>A0AAV9Z7G0</accession>
<organism evidence="2 3">
    <name type="scientific">Favolaschia claudopus</name>
    <dbReference type="NCBI Taxonomy" id="2862362"/>
    <lineage>
        <taxon>Eukaryota</taxon>
        <taxon>Fungi</taxon>
        <taxon>Dikarya</taxon>
        <taxon>Basidiomycota</taxon>
        <taxon>Agaricomycotina</taxon>
        <taxon>Agaricomycetes</taxon>
        <taxon>Agaricomycetidae</taxon>
        <taxon>Agaricales</taxon>
        <taxon>Marasmiineae</taxon>
        <taxon>Mycenaceae</taxon>
        <taxon>Favolaschia</taxon>
    </lineage>
</organism>
<keyword evidence="3" id="KW-1185">Reference proteome</keyword>
<feature type="region of interest" description="Disordered" evidence="1">
    <location>
        <begin position="553"/>
        <end position="575"/>
    </location>
</feature>
<dbReference type="Proteomes" id="UP001362999">
    <property type="component" value="Unassembled WGS sequence"/>
</dbReference>
<evidence type="ECO:0000256" key="1">
    <source>
        <dbReference type="SAM" id="MobiDB-lite"/>
    </source>
</evidence>
<sequence length="772" mass="87103">MAFTSTNDIRAAVARRAWKFASFWEGILLAWDNDLSPEPVHVPMVSNSRTGDALRSTIYQPFVISSRSNRRLACHTMNVTVHCVEPALYLTVIVARQSNSNDLRANTLASLLLDKDCAMWYGNVLILARRYKDGPPRAMPRKGHDLEAILYATRGAMRDKFSGHFNELRTDIGTCGHYRKLVWRHYNYSLPLDKSIKAGGNLFEENGSTAQSVDWLDTKASSKELIAFAPEFQSGKLVKISIQTTQSAATSLDHLKLDLMLPDEFRLKPTIIASEQTVLTSRRRLEFVVATSGLIGAKDSTVLVLRKEAGVFVNVNYGERECATDAMKRHGAAMQNADEVIADNLTEDERNAKIRDLIEQFCAVVEERKRRQSLNETARAFFPLHKPTVTQRLIHPSISRPGEQIAGLHIRQFAFYNPALQSRDDRPPMRELACYVVEEVVPTETNIEDLGGVQLGEYIGDVVRINVGCDAEASGDVQRRRQCSNDEIPRLENSREPAKSRVLAEKKAVMSGQSKTVINRLRRRTERRSRSVGDKILESDVVRLIDVALDSDKERSMQSTGGLHKHSPLHDDGDKMVEDESPVVDLFMIFGAAKLFAIRISFWSSGYMHARWQTSCFRALAQKLNVRFVHANMQERKVGYDPPLMIGAIERDITAHPETASRAVLMVLRAVGYGRERKRERYVWTPDPRVASLTLSKARRVPVTARPHNNPSAIRTRVNNTEKPNTNEIRHPPLRGRAYFAESTSTSSSSIVIYPTTYPPDRYEVTARRSDF</sequence>
<gene>
    <name evidence="2" type="ORF">R3P38DRAFT_2812052</name>
</gene>